<dbReference type="GO" id="GO:0031054">
    <property type="term" value="P:pre-miRNA processing"/>
    <property type="evidence" value="ECO:0007669"/>
    <property type="project" value="TreeGrafter"/>
</dbReference>
<dbReference type="InterPro" id="IPR051373">
    <property type="entry name" value="Lin-28_RNA-binding"/>
</dbReference>
<accession>A0AAV7RIJ0</accession>
<dbReference type="AlphaFoldDB" id="A0AAV7RIJ0"/>
<name>A0AAV7RIJ0_PLEWA</name>
<organism evidence="5 6">
    <name type="scientific">Pleurodeles waltl</name>
    <name type="common">Iberian ribbed newt</name>
    <dbReference type="NCBI Taxonomy" id="8319"/>
    <lineage>
        <taxon>Eukaryota</taxon>
        <taxon>Metazoa</taxon>
        <taxon>Chordata</taxon>
        <taxon>Craniata</taxon>
        <taxon>Vertebrata</taxon>
        <taxon>Euteleostomi</taxon>
        <taxon>Amphibia</taxon>
        <taxon>Batrachia</taxon>
        <taxon>Caudata</taxon>
        <taxon>Salamandroidea</taxon>
        <taxon>Salamandridae</taxon>
        <taxon>Pleurodelinae</taxon>
        <taxon>Pleurodeles</taxon>
    </lineage>
</organism>
<feature type="domain" description="CSD" evidence="4">
    <location>
        <begin position="42"/>
        <end position="81"/>
    </location>
</feature>
<dbReference type="InterPro" id="IPR012340">
    <property type="entry name" value="NA-bd_OB-fold"/>
</dbReference>
<dbReference type="PANTHER" id="PTHR46109:SF1">
    <property type="entry name" value="PROTEIN LIN-28 HOMOLOG"/>
    <property type="match status" value="1"/>
</dbReference>
<evidence type="ECO:0000313" key="5">
    <source>
        <dbReference type="EMBL" id="KAJ1152079.1"/>
    </source>
</evidence>
<keyword evidence="2" id="KW-0963">Cytoplasm</keyword>
<comment type="subcellular location">
    <subcellularLocation>
        <location evidence="1">Cytoplasm</location>
    </subcellularLocation>
</comment>
<evidence type="ECO:0000256" key="2">
    <source>
        <dbReference type="ARBA" id="ARBA00022490"/>
    </source>
</evidence>
<feature type="region of interest" description="Disordered" evidence="3">
    <location>
        <begin position="1"/>
        <end position="42"/>
    </location>
</feature>
<keyword evidence="6" id="KW-1185">Reference proteome</keyword>
<dbReference type="InterPro" id="IPR002059">
    <property type="entry name" value="CSP_DNA-bd"/>
</dbReference>
<dbReference type="SUPFAM" id="SSF50249">
    <property type="entry name" value="Nucleic acid-binding proteins"/>
    <property type="match status" value="1"/>
</dbReference>
<sequence length="81" mass="9005">MPHMQGRKRSGGEERESGRLAGESSSSEEVEPEEQDQGAVLRGSGHCKWFNVRMGFGFISMNSRQGSPLDDPVDVFVHQVR</sequence>
<dbReference type="GO" id="GO:0005634">
    <property type="term" value="C:nucleus"/>
    <property type="evidence" value="ECO:0007669"/>
    <property type="project" value="TreeGrafter"/>
</dbReference>
<evidence type="ECO:0000259" key="4">
    <source>
        <dbReference type="PROSITE" id="PS51857"/>
    </source>
</evidence>
<dbReference type="Proteomes" id="UP001066276">
    <property type="component" value="Chromosome 5"/>
</dbReference>
<proteinExistence type="predicted"/>
<comment type="caution">
    <text evidence="5">The sequence shown here is derived from an EMBL/GenBank/DDBJ whole genome shotgun (WGS) entry which is preliminary data.</text>
</comment>
<gene>
    <name evidence="5" type="ORF">NDU88_004857</name>
</gene>
<dbReference type="GO" id="GO:0005737">
    <property type="term" value="C:cytoplasm"/>
    <property type="evidence" value="ECO:0007669"/>
    <property type="project" value="UniProtKB-SubCell"/>
</dbReference>
<dbReference type="PROSITE" id="PS51857">
    <property type="entry name" value="CSD_2"/>
    <property type="match status" value="1"/>
</dbReference>
<protein>
    <recommendedName>
        <fullName evidence="4">CSD domain-containing protein</fullName>
    </recommendedName>
</protein>
<feature type="compositionally biased region" description="Acidic residues" evidence="3">
    <location>
        <begin position="26"/>
        <end position="36"/>
    </location>
</feature>
<dbReference type="PANTHER" id="PTHR46109">
    <property type="entry name" value="PROTEIN LIN-28"/>
    <property type="match status" value="1"/>
</dbReference>
<dbReference type="GO" id="GO:0003729">
    <property type="term" value="F:mRNA binding"/>
    <property type="evidence" value="ECO:0007669"/>
    <property type="project" value="TreeGrafter"/>
</dbReference>
<evidence type="ECO:0000256" key="3">
    <source>
        <dbReference type="SAM" id="MobiDB-lite"/>
    </source>
</evidence>
<reference evidence="5" key="1">
    <citation type="journal article" date="2022" name="bioRxiv">
        <title>Sequencing and chromosome-scale assembly of the giantPleurodeles waltlgenome.</title>
        <authorList>
            <person name="Brown T."/>
            <person name="Elewa A."/>
            <person name="Iarovenko S."/>
            <person name="Subramanian E."/>
            <person name="Araus A.J."/>
            <person name="Petzold A."/>
            <person name="Susuki M."/>
            <person name="Suzuki K.-i.T."/>
            <person name="Hayashi T."/>
            <person name="Toyoda A."/>
            <person name="Oliveira C."/>
            <person name="Osipova E."/>
            <person name="Leigh N.D."/>
            <person name="Simon A."/>
            <person name="Yun M.H."/>
        </authorList>
    </citation>
    <scope>NUCLEOTIDE SEQUENCE</scope>
    <source>
        <strain evidence="5">20211129_DDA</strain>
        <tissue evidence="5">Liver</tissue>
    </source>
</reference>
<evidence type="ECO:0000256" key="1">
    <source>
        <dbReference type="ARBA" id="ARBA00004496"/>
    </source>
</evidence>
<dbReference type="EMBL" id="JANPWB010000009">
    <property type="protein sequence ID" value="KAJ1152079.1"/>
    <property type="molecule type" value="Genomic_DNA"/>
</dbReference>
<evidence type="ECO:0000313" key="6">
    <source>
        <dbReference type="Proteomes" id="UP001066276"/>
    </source>
</evidence>
<dbReference type="Gene3D" id="2.40.50.140">
    <property type="entry name" value="Nucleic acid-binding proteins"/>
    <property type="match status" value="1"/>
</dbReference>